<proteinExistence type="predicted"/>
<reference evidence="1" key="1">
    <citation type="submission" date="2014-11" db="EMBL/GenBank/DDBJ databases">
        <authorList>
            <person name="Amaro Gonzalez C."/>
        </authorList>
    </citation>
    <scope>NUCLEOTIDE SEQUENCE</scope>
</reference>
<organism evidence="1">
    <name type="scientific">Anguilla anguilla</name>
    <name type="common">European freshwater eel</name>
    <name type="synonym">Muraena anguilla</name>
    <dbReference type="NCBI Taxonomy" id="7936"/>
    <lineage>
        <taxon>Eukaryota</taxon>
        <taxon>Metazoa</taxon>
        <taxon>Chordata</taxon>
        <taxon>Craniata</taxon>
        <taxon>Vertebrata</taxon>
        <taxon>Euteleostomi</taxon>
        <taxon>Actinopterygii</taxon>
        <taxon>Neopterygii</taxon>
        <taxon>Teleostei</taxon>
        <taxon>Anguilliformes</taxon>
        <taxon>Anguillidae</taxon>
        <taxon>Anguilla</taxon>
    </lineage>
</organism>
<protein>
    <submittedName>
        <fullName evidence="1">Uncharacterized protein</fullName>
    </submittedName>
</protein>
<name>A0A0E9XX30_ANGAN</name>
<dbReference type="EMBL" id="GBXM01001591">
    <property type="protein sequence ID" value="JAI06987.1"/>
    <property type="molecule type" value="Transcribed_RNA"/>
</dbReference>
<evidence type="ECO:0000313" key="1">
    <source>
        <dbReference type="EMBL" id="JAI06987.1"/>
    </source>
</evidence>
<sequence>MRWGSNHSHLLQQLNWGIIRLTGWQSSVVDLEIFCQYCD</sequence>
<accession>A0A0E9XX30</accession>
<dbReference type="AlphaFoldDB" id="A0A0E9XX30"/>
<reference evidence="1" key="2">
    <citation type="journal article" date="2015" name="Fish Shellfish Immunol.">
        <title>Early steps in the European eel (Anguilla anguilla)-Vibrio vulnificus interaction in the gills: Role of the RtxA13 toxin.</title>
        <authorList>
            <person name="Callol A."/>
            <person name="Pajuelo D."/>
            <person name="Ebbesson L."/>
            <person name="Teles M."/>
            <person name="MacKenzie S."/>
            <person name="Amaro C."/>
        </authorList>
    </citation>
    <scope>NUCLEOTIDE SEQUENCE</scope>
</reference>